<dbReference type="RefSeq" id="WP_228397939.1">
    <property type="nucleotide sequence ID" value="NZ_JADRCP010000001.1"/>
</dbReference>
<dbReference type="Proteomes" id="UP001296969">
    <property type="component" value="Unassembled WGS sequence"/>
</dbReference>
<evidence type="ECO:0000313" key="2">
    <source>
        <dbReference type="EMBL" id="MBK5072998.1"/>
    </source>
</evidence>
<organism evidence="3 4">
    <name type="scientific">Limnobaculum xujianqingii</name>
    <dbReference type="NCBI Taxonomy" id="2738837"/>
    <lineage>
        <taxon>Bacteria</taxon>
        <taxon>Pseudomonadati</taxon>
        <taxon>Pseudomonadota</taxon>
        <taxon>Gammaproteobacteria</taxon>
        <taxon>Enterobacterales</taxon>
        <taxon>Budviciaceae</taxon>
        <taxon>Limnobaculum</taxon>
    </lineage>
</organism>
<dbReference type="PANTHER" id="PTHR33993:SF2">
    <property type="entry name" value="VOC DOMAIN-CONTAINING PROTEIN"/>
    <property type="match status" value="1"/>
</dbReference>
<comment type="caution">
    <text evidence="3">The sequence shown here is derived from an EMBL/GenBank/DDBJ whole genome shotgun (WGS) entry which is preliminary data.</text>
</comment>
<name>A0A9D7AI29_9GAMM</name>
<dbReference type="Pfam" id="PF00903">
    <property type="entry name" value="Glyoxalase"/>
    <property type="match status" value="1"/>
</dbReference>
<proteinExistence type="predicted"/>
<dbReference type="CDD" id="cd07247">
    <property type="entry name" value="SgaA_N_like"/>
    <property type="match status" value="1"/>
</dbReference>
<sequence length="123" mass="13473">MKYNPTVWFEIYVSDMERAVRFYQSLLDIELTKLTDTDTEYFMFPYQEGIEGSGGALVKSHEGAPGSAGSRIYLACSDCAVQVSKVEAIGGRVVSPKQSIGEFGFCATIEDTEGNVIGLHSMQ</sequence>
<gene>
    <name evidence="3" type="ORF">I2492_08225</name>
    <name evidence="2" type="ORF">I2493_08225</name>
</gene>
<dbReference type="EMBL" id="JADRCP010000001">
    <property type="protein sequence ID" value="MBK5176307.1"/>
    <property type="molecule type" value="Genomic_DNA"/>
</dbReference>
<dbReference type="AlphaFoldDB" id="A0A9D7AI29"/>
<evidence type="ECO:0000259" key="1">
    <source>
        <dbReference type="PROSITE" id="PS51819"/>
    </source>
</evidence>
<feature type="domain" description="VOC" evidence="1">
    <location>
        <begin position="5"/>
        <end position="122"/>
    </location>
</feature>
<evidence type="ECO:0000313" key="5">
    <source>
        <dbReference type="Proteomes" id="UP001296969"/>
    </source>
</evidence>
<dbReference type="Gene3D" id="3.10.180.10">
    <property type="entry name" value="2,3-Dihydroxybiphenyl 1,2-Dioxygenase, domain 1"/>
    <property type="match status" value="1"/>
</dbReference>
<dbReference type="EMBL" id="JADRCQ010000001">
    <property type="protein sequence ID" value="MBK5072998.1"/>
    <property type="molecule type" value="Genomic_DNA"/>
</dbReference>
<dbReference type="InterPro" id="IPR052164">
    <property type="entry name" value="Anthracycline_SecMetBiosynth"/>
</dbReference>
<dbReference type="Proteomes" id="UP000807542">
    <property type="component" value="Unassembled WGS sequence"/>
</dbReference>
<dbReference type="InterPro" id="IPR004360">
    <property type="entry name" value="Glyas_Fos-R_dOase_dom"/>
</dbReference>
<dbReference type="InterPro" id="IPR029068">
    <property type="entry name" value="Glyas_Bleomycin-R_OHBP_Dase"/>
</dbReference>
<reference evidence="3 5" key="1">
    <citation type="submission" date="2020-11" db="EMBL/GenBank/DDBJ databases">
        <title>Insectihabitans protaetiae gen. nov. sp. nov. and Insectihabitans allomyrinae sp. nov., isolated from larvae of Protaetia brevitarsis seulensis and Allomyrina dichotoma, respectively.</title>
        <authorList>
            <person name="Lee S.D."/>
            <person name="Byeon Y.-S."/>
            <person name="Kim S.-M."/>
            <person name="Yang H.L."/>
            <person name="Kim I.S."/>
        </authorList>
    </citation>
    <scope>NUCLEOTIDE SEQUENCE</scope>
    <source>
        <strain evidence="3">CWB-B4</strain>
        <strain evidence="2 5">CWB-B43</strain>
    </source>
</reference>
<dbReference type="SUPFAM" id="SSF54593">
    <property type="entry name" value="Glyoxalase/Bleomycin resistance protein/Dihydroxybiphenyl dioxygenase"/>
    <property type="match status" value="1"/>
</dbReference>
<evidence type="ECO:0000313" key="4">
    <source>
        <dbReference type="Proteomes" id="UP000807542"/>
    </source>
</evidence>
<dbReference type="PROSITE" id="PS51819">
    <property type="entry name" value="VOC"/>
    <property type="match status" value="1"/>
</dbReference>
<keyword evidence="5" id="KW-1185">Reference proteome</keyword>
<dbReference type="PANTHER" id="PTHR33993">
    <property type="entry name" value="GLYOXALASE-RELATED"/>
    <property type="match status" value="1"/>
</dbReference>
<accession>A0A9D7AI29</accession>
<evidence type="ECO:0000313" key="3">
    <source>
        <dbReference type="EMBL" id="MBK5176307.1"/>
    </source>
</evidence>
<protein>
    <submittedName>
        <fullName evidence="3">VOC family protein</fullName>
    </submittedName>
</protein>
<dbReference type="InterPro" id="IPR037523">
    <property type="entry name" value="VOC_core"/>
</dbReference>